<dbReference type="InterPro" id="IPR023302">
    <property type="entry name" value="Pept_S9A_N"/>
</dbReference>
<evidence type="ECO:0000256" key="6">
    <source>
        <dbReference type="SAM" id="SignalP"/>
    </source>
</evidence>
<dbReference type="InterPro" id="IPR051167">
    <property type="entry name" value="Prolyl_oligopep/macrocyclase"/>
</dbReference>
<keyword evidence="4" id="KW-0378">Hydrolase</keyword>
<dbReference type="Proteomes" id="UP001303946">
    <property type="component" value="Chromosome"/>
</dbReference>
<evidence type="ECO:0000256" key="2">
    <source>
        <dbReference type="ARBA" id="ARBA00011897"/>
    </source>
</evidence>
<evidence type="ECO:0000313" key="9">
    <source>
        <dbReference type="EMBL" id="WOB08554.1"/>
    </source>
</evidence>
<keyword evidence="3" id="KW-0645">Protease</keyword>
<feature type="signal peptide" evidence="6">
    <location>
        <begin position="1"/>
        <end position="19"/>
    </location>
</feature>
<evidence type="ECO:0000313" key="10">
    <source>
        <dbReference type="Proteomes" id="UP001303946"/>
    </source>
</evidence>
<dbReference type="EC" id="3.4.21.26" evidence="2"/>
<dbReference type="Gene3D" id="3.40.50.1820">
    <property type="entry name" value="alpha/beta hydrolase"/>
    <property type="match status" value="1"/>
</dbReference>
<keyword evidence="6" id="KW-0732">Signal</keyword>
<keyword evidence="10" id="KW-1185">Reference proteome</keyword>
<evidence type="ECO:0000259" key="7">
    <source>
        <dbReference type="Pfam" id="PF00326"/>
    </source>
</evidence>
<evidence type="ECO:0000256" key="5">
    <source>
        <dbReference type="ARBA" id="ARBA00022825"/>
    </source>
</evidence>
<feature type="domain" description="Peptidase S9 prolyl oligopeptidase catalytic" evidence="7">
    <location>
        <begin position="511"/>
        <end position="720"/>
    </location>
</feature>
<proteinExistence type="predicted"/>
<dbReference type="PRINTS" id="PR00862">
    <property type="entry name" value="PROLIGOPTASE"/>
</dbReference>
<gene>
    <name evidence="9" type="ORF">RXV79_00540</name>
</gene>
<evidence type="ECO:0000256" key="1">
    <source>
        <dbReference type="ARBA" id="ARBA00001070"/>
    </source>
</evidence>
<dbReference type="Pfam" id="PF00326">
    <property type="entry name" value="Peptidase_S9"/>
    <property type="match status" value="1"/>
</dbReference>
<feature type="chain" id="PRO_5046290733" description="prolyl oligopeptidase" evidence="6">
    <location>
        <begin position="20"/>
        <end position="726"/>
    </location>
</feature>
<dbReference type="PANTHER" id="PTHR42881">
    <property type="entry name" value="PROLYL ENDOPEPTIDASE"/>
    <property type="match status" value="1"/>
</dbReference>
<dbReference type="Gene3D" id="2.130.10.120">
    <property type="entry name" value="Prolyl oligopeptidase, N-terminal domain"/>
    <property type="match status" value="1"/>
</dbReference>
<feature type="domain" description="Peptidase S9A N-terminal" evidence="8">
    <location>
        <begin position="25"/>
        <end position="399"/>
    </location>
</feature>
<dbReference type="EMBL" id="CP136336">
    <property type="protein sequence ID" value="WOB08554.1"/>
    <property type="molecule type" value="Genomic_DNA"/>
</dbReference>
<dbReference type="RefSeq" id="WP_316701329.1">
    <property type="nucleotide sequence ID" value="NZ_CP136336.1"/>
</dbReference>
<dbReference type="SUPFAM" id="SSF50993">
    <property type="entry name" value="Peptidase/esterase 'gauge' domain"/>
    <property type="match status" value="1"/>
</dbReference>
<dbReference type="InterPro" id="IPR029058">
    <property type="entry name" value="AB_hydrolase_fold"/>
</dbReference>
<dbReference type="InterPro" id="IPR002470">
    <property type="entry name" value="Peptidase_S9A"/>
</dbReference>
<dbReference type="PANTHER" id="PTHR42881:SF2">
    <property type="entry name" value="PROLYL ENDOPEPTIDASE"/>
    <property type="match status" value="1"/>
</dbReference>
<evidence type="ECO:0000259" key="8">
    <source>
        <dbReference type="Pfam" id="PF02897"/>
    </source>
</evidence>
<evidence type="ECO:0000256" key="3">
    <source>
        <dbReference type="ARBA" id="ARBA00022670"/>
    </source>
</evidence>
<dbReference type="Pfam" id="PF02897">
    <property type="entry name" value="Peptidase_S9_N"/>
    <property type="match status" value="1"/>
</dbReference>
<accession>A0ABZ0CUC5</accession>
<protein>
    <recommendedName>
        <fullName evidence="2">prolyl oligopeptidase</fullName>
        <ecNumber evidence="2">3.4.21.26</ecNumber>
    </recommendedName>
</protein>
<reference evidence="9 10" key="1">
    <citation type="submission" date="2023-10" db="EMBL/GenBank/DDBJ databases">
        <title>Bacteria for the degradation of biodegradable plastic PBAT(Polybutylene adipate terephthalate).</title>
        <authorList>
            <person name="Weon H.-Y."/>
            <person name="Yeon J."/>
        </authorList>
    </citation>
    <scope>NUCLEOTIDE SEQUENCE [LARGE SCALE GENOMIC DNA]</scope>
    <source>
        <strain evidence="9 10">SBD 7-3</strain>
    </source>
</reference>
<evidence type="ECO:0000256" key="4">
    <source>
        <dbReference type="ARBA" id="ARBA00022801"/>
    </source>
</evidence>
<name>A0ABZ0CUC5_9BURK</name>
<dbReference type="InterPro" id="IPR001375">
    <property type="entry name" value="Peptidase_S9_cat"/>
</dbReference>
<organism evidence="9 10">
    <name type="scientific">Piscinibacter gummiphilus</name>
    <dbReference type="NCBI Taxonomy" id="946333"/>
    <lineage>
        <taxon>Bacteria</taxon>
        <taxon>Pseudomonadati</taxon>
        <taxon>Pseudomonadota</taxon>
        <taxon>Betaproteobacteria</taxon>
        <taxon>Burkholderiales</taxon>
        <taxon>Sphaerotilaceae</taxon>
        <taxon>Piscinibacter</taxon>
    </lineage>
</organism>
<comment type="catalytic activity">
    <reaction evidence="1">
        <text>Hydrolysis of Pro-|-Xaa &gt;&gt; Ala-|-Xaa in oligopeptides.</text>
        <dbReference type="EC" id="3.4.21.26"/>
    </reaction>
</comment>
<sequence>MKHLLACSALVFATVAAHAQTAPPPAAVRTVSDTFYGVRVDDPYRYFENKHNPEVAKWMKAQSDYAFATLRRIPGRDALLEEISRYDSAASERVAQITRVPGDLYFIERRGATENQYKLSLRRGVKGADRLLVDPEAVEKKTGQPHAINWYMPSPDGARLAYGLSAQGSEAAVLHLLDTRTGKPLGRPITRAEFGGVDWSPEGSHVVVNRLRAPRKGAKATDKYQHSQVWLLRAGRPVAEAKPVFGTATKGVDIEPAEIPIVSFTHDGKWALGMVINGTQRELGLFVAPQAGVLAGKPAWKRVLRPSDEVTGIAYFDDTLYLVSHQGAPRSKVLAMRLATPDLQQAELVMPPSERVVVNVVAAADALYIEARDGNIKRLYKRPHGTSGAPVEVRLPLEGSFGLVNDEGGGSAANPRLPGLLIDLQSWNAARQVYEVAADGSVRNTGLQPAGPFDQPAGIVATEVKVKSHDGALVPLSIIHRADVALDGRNPTILYGYASYGSTEEPFYSVSRLAWLDAGGVYAIANPRGSSVYGEEWYRAGFQASKPNTWKDFIACAEYLIAQKYTSPPRLGILGGSAGGILVGMAMVERPDLFAAVIPAVGALDMVRMETTANGVPNIPEFGSVKTEAGFKSLLAMSTYAHIKPGTAYPAVLLTHGVNDPRVDVWNSTKTAARLMAASTSGKPVLLRLEYDAGHGIGSTKKQQLEERADMLAFFLWQMGVAGYQP</sequence>
<dbReference type="SUPFAM" id="SSF53474">
    <property type="entry name" value="alpha/beta-Hydrolases"/>
    <property type="match status" value="1"/>
</dbReference>
<keyword evidence="5" id="KW-0720">Serine protease</keyword>